<reference evidence="4 5" key="1">
    <citation type="submission" date="2016-10" db="EMBL/GenBank/DDBJ databases">
        <authorList>
            <person name="de Groot N.N."/>
        </authorList>
    </citation>
    <scope>NUCLEOTIDE SEQUENCE [LARGE SCALE GENOMIC DNA]</scope>
    <source>
        <strain evidence="4 5">CGMCC 1.9109</strain>
    </source>
</reference>
<keyword evidence="5" id="KW-1185">Reference proteome</keyword>
<dbReference type="InterPro" id="IPR051545">
    <property type="entry name" value="NAD(P)H_dehydrogenase_qn"/>
</dbReference>
<dbReference type="PANTHER" id="PTHR10204">
    <property type="entry name" value="NAD P H OXIDOREDUCTASE-RELATED"/>
    <property type="match status" value="1"/>
</dbReference>
<dbReference type="InterPro" id="IPR003680">
    <property type="entry name" value="Flavodoxin_fold"/>
</dbReference>
<dbReference type="Pfam" id="PF02525">
    <property type="entry name" value="Flavodoxin_2"/>
    <property type="match status" value="1"/>
</dbReference>
<dbReference type="InterPro" id="IPR029039">
    <property type="entry name" value="Flavoprotein-like_sf"/>
</dbReference>
<feature type="domain" description="Flavodoxin-like fold" evidence="3">
    <location>
        <begin position="5"/>
        <end position="180"/>
    </location>
</feature>
<keyword evidence="2" id="KW-0560">Oxidoreductase</keyword>
<protein>
    <submittedName>
        <fullName evidence="4">Putative NADPH-quinone reductase (Modulator of drug activity B)</fullName>
    </submittedName>
</protein>
<organism evidence="4 5">
    <name type="scientific">Kordiimonas lacus</name>
    <dbReference type="NCBI Taxonomy" id="637679"/>
    <lineage>
        <taxon>Bacteria</taxon>
        <taxon>Pseudomonadati</taxon>
        <taxon>Pseudomonadota</taxon>
        <taxon>Alphaproteobacteria</taxon>
        <taxon>Kordiimonadales</taxon>
        <taxon>Kordiimonadaceae</taxon>
        <taxon>Kordiimonas</taxon>
    </lineage>
</organism>
<dbReference type="PANTHER" id="PTHR10204:SF34">
    <property type="entry name" value="NAD(P)H DEHYDROGENASE [QUINONE] 1 ISOFORM 1"/>
    <property type="match status" value="1"/>
</dbReference>
<gene>
    <name evidence="4" type="ORF">SAMN04488071_1369</name>
</gene>
<dbReference type="Gene3D" id="3.40.50.360">
    <property type="match status" value="1"/>
</dbReference>
<comment type="similarity">
    <text evidence="1">Belongs to the NAD(P)H dehydrogenase (quinone) family.</text>
</comment>
<evidence type="ECO:0000313" key="5">
    <source>
        <dbReference type="Proteomes" id="UP000183685"/>
    </source>
</evidence>
<evidence type="ECO:0000313" key="4">
    <source>
        <dbReference type="EMBL" id="SDD81702.1"/>
    </source>
</evidence>
<accession>A0A1G6XUK4</accession>
<evidence type="ECO:0000256" key="1">
    <source>
        <dbReference type="ARBA" id="ARBA00006252"/>
    </source>
</evidence>
<name>A0A1G6XUK4_9PROT</name>
<dbReference type="Proteomes" id="UP000183685">
    <property type="component" value="Unassembled WGS sequence"/>
</dbReference>
<dbReference type="OrthoDB" id="9798454at2"/>
<dbReference type="GO" id="GO:0005829">
    <property type="term" value="C:cytosol"/>
    <property type="evidence" value="ECO:0007669"/>
    <property type="project" value="TreeGrafter"/>
</dbReference>
<proteinExistence type="inferred from homology"/>
<dbReference type="GO" id="GO:0003955">
    <property type="term" value="F:NAD(P)H dehydrogenase (quinone) activity"/>
    <property type="evidence" value="ECO:0007669"/>
    <property type="project" value="TreeGrafter"/>
</dbReference>
<dbReference type="RefSeq" id="WP_068301822.1">
    <property type="nucleotide sequence ID" value="NZ_FNAK01000003.1"/>
</dbReference>
<dbReference type="STRING" id="637679.GCA_001550055_01050"/>
<sequence>MSKPKNILVLQGHPDTTTTHLCHALADAYSDGAQDAGHSVARVTVADLDFPVLRSPADWTKGPTPDGLTQVQQQILAADHLVIIFPLWLGSLPALLKAFFEQIFRPNLMPEGNDPVAWRKLMKGCSVRLVVTLGMPAFAYRLFFRAHGVKFFIRNVLAFSGCGPIRTSYFGMTDKASAAKKQGWFAKLRRLGTAAR</sequence>
<dbReference type="SUPFAM" id="SSF52218">
    <property type="entry name" value="Flavoproteins"/>
    <property type="match status" value="1"/>
</dbReference>
<evidence type="ECO:0000256" key="2">
    <source>
        <dbReference type="ARBA" id="ARBA00023002"/>
    </source>
</evidence>
<evidence type="ECO:0000259" key="3">
    <source>
        <dbReference type="Pfam" id="PF02525"/>
    </source>
</evidence>
<dbReference type="EMBL" id="FNAK01000003">
    <property type="protein sequence ID" value="SDD81702.1"/>
    <property type="molecule type" value="Genomic_DNA"/>
</dbReference>
<dbReference type="AlphaFoldDB" id="A0A1G6XUK4"/>